<accession>A0A498HI07</accession>
<dbReference type="Proteomes" id="UP000290289">
    <property type="component" value="Chromosome 17"/>
</dbReference>
<dbReference type="AlphaFoldDB" id="A0A498HI07"/>
<name>A0A498HI07_MALDO</name>
<comment type="caution">
    <text evidence="1">The sequence shown here is derived from an EMBL/GenBank/DDBJ whole genome shotgun (WGS) entry which is preliminary data.</text>
</comment>
<proteinExistence type="predicted"/>
<protein>
    <recommendedName>
        <fullName evidence="3">RNase H type-1 domain-containing protein</fullName>
    </recommendedName>
</protein>
<dbReference type="EMBL" id="RDQH01000343">
    <property type="protein sequence ID" value="RXH69145.1"/>
    <property type="molecule type" value="Genomic_DNA"/>
</dbReference>
<gene>
    <name evidence="1" type="ORF">DVH24_031478</name>
</gene>
<evidence type="ECO:0000313" key="1">
    <source>
        <dbReference type="EMBL" id="RXH69145.1"/>
    </source>
</evidence>
<sequence>MRRKYAGEEGRANVVIRNDSGTFVAGFCKNFRNVFSNLQAKALVLRGEDSKSWLPSITKDLCTHVRRQANTIAHRMAHYSLNIRDKCEWLVYHPSFITDLIF</sequence>
<keyword evidence="2" id="KW-1185">Reference proteome</keyword>
<evidence type="ECO:0000313" key="2">
    <source>
        <dbReference type="Proteomes" id="UP000290289"/>
    </source>
</evidence>
<evidence type="ECO:0008006" key="3">
    <source>
        <dbReference type="Google" id="ProtNLM"/>
    </source>
</evidence>
<reference evidence="1 2" key="1">
    <citation type="submission" date="2018-10" db="EMBL/GenBank/DDBJ databases">
        <title>A high-quality apple genome assembly.</title>
        <authorList>
            <person name="Hu J."/>
        </authorList>
    </citation>
    <scope>NUCLEOTIDE SEQUENCE [LARGE SCALE GENOMIC DNA]</scope>
    <source>
        <strain evidence="2">cv. HFTH1</strain>
        <tissue evidence="1">Young leaf</tissue>
    </source>
</reference>
<organism evidence="1 2">
    <name type="scientific">Malus domestica</name>
    <name type="common">Apple</name>
    <name type="synonym">Pyrus malus</name>
    <dbReference type="NCBI Taxonomy" id="3750"/>
    <lineage>
        <taxon>Eukaryota</taxon>
        <taxon>Viridiplantae</taxon>
        <taxon>Streptophyta</taxon>
        <taxon>Embryophyta</taxon>
        <taxon>Tracheophyta</taxon>
        <taxon>Spermatophyta</taxon>
        <taxon>Magnoliopsida</taxon>
        <taxon>eudicotyledons</taxon>
        <taxon>Gunneridae</taxon>
        <taxon>Pentapetalae</taxon>
        <taxon>rosids</taxon>
        <taxon>fabids</taxon>
        <taxon>Rosales</taxon>
        <taxon>Rosaceae</taxon>
        <taxon>Amygdaloideae</taxon>
        <taxon>Maleae</taxon>
        <taxon>Malus</taxon>
    </lineage>
</organism>